<dbReference type="PANTHER" id="PTHR11860">
    <property type="entry name" value="POLYMERIC-IMMUNOGLOBULIN RECEPTOR"/>
    <property type="match status" value="1"/>
</dbReference>
<dbReference type="GeneTree" id="ENSGT00940000162729"/>
<reference evidence="8" key="2">
    <citation type="submission" date="2025-09" db="UniProtKB">
        <authorList>
            <consortium name="Ensembl"/>
        </authorList>
    </citation>
    <scope>IDENTIFICATION</scope>
</reference>
<comment type="subcellular location">
    <subcellularLocation>
        <location evidence="1">Membrane</location>
    </subcellularLocation>
</comment>
<dbReference type="InterPro" id="IPR007110">
    <property type="entry name" value="Ig-like_dom"/>
</dbReference>
<sequence length="242" mass="27542">MCTRCKLGPGRASRVQLGSAFATDADQVMRSREGRAMWLSPALLLLSLSGCFSIHSQESVRAPEQGSVTVQCHYQQRWETYVKWWCRGVRWDSCTILVQTRGSEQEEKRDRVLIKDNQRDHVFTVTMEGLRRNDTDIYWCGIKRLGTDLGTQVKVIVDPVGAASTPASSSSKLTTNRNMGVFISSHKRTHYVLLVFVKVPILLILFGTILWLKESQRVPEKPWEQPIYMNLSSKHLNKDMAA</sequence>
<keyword evidence="4 6" id="KW-0472">Membrane</keyword>
<organism evidence="8 9">
    <name type="scientific">Aotus nancymaae</name>
    <name type="common">Ma's night monkey</name>
    <dbReference type="NCBI Taxonomy" id="37293"/>
    <lineage>
        <taxon>Eukaryota</taxon>
        <taxon>Metazoa</taxon>
        <taxon>Chordata</taxon>
        <taxon>Craniata</taxon>
        <taxon>Vertebrata</taxon>
        <taxon>Euteleostomi</taxon>
        <taxon>Mammalia</taxon>
        <taxon>Eutheria</taxon>
        <taxon>Euarchontoglires</taxon>
        <taxon>Primates</taxon>
        <taxon>Haplorrhini</taxon>
        <taxon>Platyrrhini</taxon>
        <taxon>Aotidae</taxon>
        <taxon>Aotus</taxon>
    </lineage>
</organism>
<evidence type="ECO:0000256" key="5">
    <source>
        <dbReference type="ARBA" id="ARBA00023157"/>
    </source>
</evidence>
<dbReference type="InterPro" id="IPR013106">
    <property type="entry name" value="Ig_V-set"/>
</dbReference>
<evidence type="ECO:0000256" key="2">
    <source>
        <dbReference type="ARBA" id="ARBA00022692"/>
    </source>
</evidence>
<dbReference type="Pfam" id="PF07686">
    <property type="entry name" value="V-set"/>
    <property type="match status" value="1"/>
</dbReference>
<dbReference type="InterPro" id="IPR050671">
    <property type="entry name" value="CD300_family_receptors"/>
</dbReference>
<dbReference type="OrthoDB" id="8920197at2759"/>
<dbReference type="CTD" id="124599"/>
<keyword evidence="6" id="KW-1133">Transmembrane helix</keyword>
<dbReference type="STRING" id="37293.ENSANAP00000029928"/>
<evidence type="ECO:0000256" key="3">
    <source>
        <dbReference type="ARBA" id="ARBA00022729"/>
    </source>
</evidence>
<evidence type="ECO:0000259" key="7">
    <source>
        <dbReference type="PROSITE" id="PS50835"/>
    </source>
</evidence>
<evidence type="ECO:0000256" key="1">
    <source>
        <dbReference type="ARBA" id="ARBA00004370"/>
    </source>
</evidence>
<accession>A0A2K5E9L2</accession>
<dbReference type="InterPro" id="IPR013783">
    <property type="entry name" value="Ig-like_fold"/>
</dbReference>
<evidence type="ECO:0000256" key="4">
    <source>
        <dbReference type="ARBA" id="ARBA00023136"/>
    </source>
</evidence>
<keyword evidence="2 6" id="KW-0812">Transmembrane</keyword>
<dbReference type="AlphaFoldDB" id="A0A2K5E9L2"/>
<dbReference type="GO" id="GO:0004888">
    <property type="term" value="F:transmembrane signaling receptor activity"/>
    <property type="evidence" value="ECO:0007669"/>
    <property type="project" value="TreeGrafter"/>
</dbReference>
<keyword evidence="5" id="KW-1015">Disulfide bond</keyword>
<dbReference type="PROSITE" id="PS50835">
    <property type="entry name" value="IG_LIKE"/>
    <property type="match status" value="1"/>
</dbReference>
<protein>
    <submittedName>
        <fullName evidence="8">CD300 molecule like family member b</fullName>
    </submittedName>
</protein>
<feature type="domain" description="Ig-like" evidence="7">
    <location>
        <begin position="41"/>
        <end position="157"/>
    </location>
</feature>
<dbReference type="SUPFAM" id="SSF48726">
    <property type="entry name" value="Immunoglobulin"/>
    <property type="match status" value="1"/>
</dbReference>
<proteinExistence type="predicted"/>
<gene>
    <name evidence="8" type="primary">CD300LB</name>
</gene>
<dbReference type="CDD" id="cd05716">
    <property type="entry name" value="IgV_pIgR_like"/>
    <property type="match status" value="1"/>
</dbReference>
<keyword evidence="3" id="KW-0732">Signal</keyword>
<dbReference type="FunFam" id="2.60.40.10:FF:000370">
    <property type="entry name" value="CMRF35-like molecule 1"/>
    <property type="match status" value="1"/>
</dbReference>
<dbReference type="SMART" id="SM00409">
    <property type="entry name" value="IG"/>
    <property type="match status" value="1"/>
</dbReference>
<name>A0A2K5E9L2_AOTNA</name>
<reference evidence="8" key="1">
    <citation type="submission" date="2025-08" db="UniProtKB">
        <authorList>
            <consortium name="Ensembl"/>
        </authorList>
    </citation>
    <scope>IDENTIFICATION</scope>
</reference>
<evidence type="ECO:0000313" key="9">
    <source>
        <dbReference type="Proteomes" id="UP000233020"/>
    </source>
</evidence>
<feature type="transmembrane region" description="Helical" evidence="6">
    <location>
        <begin position="191"/>
        <end position="212"/>
    </location>
</feature>
<evidence type="ECO:0000256" key="6">
    <source>
        <dbReference type="SAM" id="Phobius"/>
    </source>
</evidence>
<dbReference type="InterPro" id="IPR003599">
    <property type="entry name" value="Ig_sub"/>
</dbReference>
<dbReference type="InterPro" id="IPR036179">
    <property type="entry name" value="Ig-like_dom_sf"/>
</dbReference>
<keyword evidence="9" id="KW-1185">Reference proteome</keyword>
<dbReference type="KEGG" id="anan:105718154"/>
<dbReference type="Gene3D" id="2.60.40.10">
    <property type="entry name" value="Immunoglobulins"/>
    <property type="match status" value="1"/>
</dbReference>
<dbReference type="Proteomes" id="UP000233020">
    <property type="component" value="Unplaced"/>
</dbReference>
<dbReference type="GO" id="GO:0005886">
    <property type="term" value="C:plasma membrane"/>
    <property type="evidence" value="ECO:0007669"/>
    <property type="project" value="TreeGrafter"/>
</dbReference>
<dbReference type="Ensembl" id="ENSANAT00000047958.1">
    <property type="protein sequence ID" value="ENSANAP00000029928.1"/>
    <property type="gene ID" value="ENSANAG00000032736.1"/>
</dbReference>
<dbReference type="PANTHER" id="PTHR11860:SF103">
    <property type="entry name" value="CMRF35-LIKE MOLECULE 7"/>
    <property type="match status" value="1"/>
</dbReference>
<dbReference type="GeneID" id="105718154"/>
<evidence type="ECO:0000313" key="8">
    <source>
        <dbReference type="Ensembl" id="ENSANAP00000029928.1"/>
    </source>
</evidence>
<dbReference type="OMA" id="EPGDQPI"/>
<dbReference type="GO" id="GO:0042802">
    <property type="term" value="F:identical protein binding"/>
    <property type="evidence" value="ECO:0007669"/>
    <property type="project" value="Ensembl"/>
</dbReference>